<name>A0A914XUZ5_9BILA</name>
<evidence type="ECO:0000256" key="1">
    <source>
        <dbReference type="SAM" id="MobiDB-lite"/>
    </source>
</evidence>
<evidence type="ECO:0000256" key="2">
    <source>
        <dbReference type="SAM" id="Phobius"/>
    </source>
</evidence>
<dbReference type="WBParaSite" id="PSU_v2.g10363.t1">
    <property type="protein sequence ID" value="PSU_v2.g10363.t1"/>
    <property type="gene ID" value="PSU_v2.g10363"/>
</dbReference>
<organism evidence="4 5">
    <name type="scientific">Panagrolaimus superbus</name>
    <dbReference type="NCBI Taxonomy" id="310955"/>
    <lineage>
        <taxon>Eukaryota</taxon>
        <taxon>Metazoa</taxon>
        <taxon>Ecdysozoa</taxon>
        <taxon>Nematoda</taxon>
        <taxon>Chromadorea</taxon>
        <taxon>Rhabditida</taxon>
        <taxon>Tylenchina</taxon>
        <taxon>Panagrolaimomorpha</taxon>
        <taxon>Panagrolaimoidea</taxon>
        <taxon>Panagrolaimidae</taxon>
        <taxon>Panagrolaimus</taxon>
    </lineage>
</organism>
<feature type="signal peptide" evidence="3">
    <location>
        <begin position="1"/>
        <end position="19"/>
    </location>
</feature>
<keyword evidence="4" id="KW-1185">Reference proteome</keyword>
<reference evidence="5" key="1">
    <citation type="submission" date="2022-11" db="UniProtKB">
        <authorList>
            <consortium name="WormBaseParasite"/>
        </authorList>
    </citation>
    <scope>IDENTIFICATION</scope>
</reference>
<dbReference type="AlphaFoldDB" id="A0A914XUZ5"/>
<evidence type="ECO:0000313" key="4">
    <source>
        <dbReference type="Proteomes" id="UP000887577"/>
    </source>
</evidence>
<evidence type="ECO:0000313" key="5">
    <source>
        <dbReference type="WBParaSite" id="PSU_v2.g10363.t1"/>
    </source>
</evidence>
<keyword evidence="2" id="KW-0472">Membrane</keyword>
<keyword evidence="3" id="KW-0732">Signal</keyword>
<feature type="compositionally biased region" description="Low complexity" evidence="1">
    <location>
        <begin position="485"/>
        <end position="502"/>
    </location>
</feature>
<sequence length="529" mass="60874">MTKKFSILLIIFEISIIFATFNPKTEYIAYNYDEIPFKYRKNIISFNDGEIKFQMPSEFRGRVIFKSMNSFKVSFYRHETCQLPFEGGIFYEGGTEHPFEVSYGSGPFPECTWRMYWWNFYDGLTYKTSSLITAAKFDGNDEYVKGFNGPTNEINPVTFSYDRGRNMTFCGGKWSGNGIFYGVYTSRPCISLGMAYNETHRIYNIIVRKLEPKCKHEITISEGMFLIFSNDDHPNTIKGPEPFNIPKWPPGNRIYVPLQFEGIFVAAISFATVPLIAILFGIGCIILTTFIKIPYFYTKNAIERSEEKKKEFEGKNKKKWQKYKETRKDFREIIEKSQHLKPSQPHGYEFEDEPIKMRVDWKDILDSDKKELDRIREYYKDNQKLPKWLSKDVLKKDFEYPPPIDVKLQKKLTTKAPLFTSIAQKVVIKVEDGEVSATKEKKEAPPSQASASVIIKDISKAPSKVASKKGPDVSKKMSAKETQKATEPTFETEAEAAATAKKAQTDVTQDVAVHTVVTQEENPEDAMNI</sequence>
<feature type="region of interest" description="Disordered" evidence="1">
    <location>
        <begin position="435"/>
        <end position="507"/>
    </location>
</feature>
<keyword evidence="2" id="KW-0812">Transmembrane</keyword>
<feature type="chain" id="PRO_5037379540" evidence="3">
    <location>
        <begin position="20"/>
        <end position="529"/>
    </location>
</feature>
<feature type="transmembrane region" description="Helical" evidence="2">
    <location>
        <begin position="263"/>
        <end position="291"/>
    </location>
</feature>
<protein>
    <submittedName>
        <fullName evidence="5">Uncharacterized protein</fullName>
    </submittedName>
</protein>
<keyword evidence="2" id="KW-1133">Transmembrane helix</keyword>
<proteinExistence type="predicted"/>
<feature type="compositionally biased region" description="Basic and acidic residues" evidence="1">
    <location>
        <begin position="469"/>
        <end position="484"/>
    </location>
</feature>
<accession>A0A914XUZ5</accession>
<dbReference type="Proteomes" id="UP000887577">
    <property type="component" value="Unplaced"/>
</dbReference>
<evidence type="ECO:0000256" key="3">
    <source>
        <dbReference type="SAM" id="SignalP"/>
    </source>
</evidence>
<feature type="compositionally biased region" description="Basic and acidic residues" evidence="1">
    <location>
        <begin position="435"/>
        <end position="444"/>
    </location>
</feature>